<keyword evidence="2" id="KW-0472">Membrane</keyword>
<organism evidence="4 5">
    <name type="scientific">Haloplasma contractile SSD-17B</name>
    <dbReference type="NCBI Taxonomy" id="1033810"/>
    <lineage>
        <taxon>Bacteria</taxon>
        <taxon>Bacillati</taxon>
        <taxon>Mycoplasmatota</taxon>
        <taxon>Mollicutes</taxon>
        <taxon>Haloplasmatales</taxon>
        <taxon>Haloplasmataceae</taxon>
        <taxon>Haloplasma</taxon>
    </lineage>
</organism>
<dbReference type="Proteomes" id="UP000005707">
    <property type="component" value="Unassembled WGS sequence"/>
</dbReference>
<proteinExistence type="predicted"/>
<dbReference type="RefSeq" id="WP_008826246.1">
    <property type="nucleotide sequence ID" value="NZ_AFNU02000001.1"/>
</dbReference>
<feature type="region of interest" description="Disordered" evidence="1">
    <location>
        <begin position="408"/>
        <end position="458"/>
    </location>
</feature>
<sequence>MRIFKIFTVLVLVISFNLLGVSASNELTLSLGTINNIDEIEQDGLTYKYIELEDDKAYQQKIFYADFEPGENSNYEMVLHHIYDDNYNFTLSTLKEIADDYENQTGKKVFAAVNGDFFSMGAPVDYYAVNSDILNVGRYSWKNSFGFNNQGDTAIGRLNQTNAKLKIYVGEEVKEFSVARINEEPQDGEIAIFEPKRITEMNFTNTAKYIMNLDSNRSTDYSYPLRGTAYRLTTGDITTDESLSIKANQIGIAIKGDNELSQYFYNHYTFGTRIEVVKTPSGNYDGLNYVIGGYSVLAQNGIVLPNGAHEDNGGDSYAPRTSVGITRDGKFFINVIDGRQSGYSTGITVEQQGQLVYDLGADTALELDGGGSSTFLLRQDDELQLMNQPSDGTMRNVVNAVLIVEKETIDDGNSDDSQDQSNGDSTGEDTTDNSDDENNNDTTDDDINNIGDNEEGSTNTKNMVYVGVILGVLLLGITTISIIKKIR</sequence>
<dbReference type="OrthoDB" id="9809781at2"/>
<dbReference type="InParanoid" id="U2FRR0"/>
<accession>U2FRR0</accession>
<keyword evidence="5" id="KW-1185">Reference proteome</keyword>
<reference evidence="4 5" key="1">
    <citation type="journal article" date="2011" name="J. Bacteriol.">
        <title>Genome sequence of Haloplasma contractile, an unusual contractile bacterium from a deep-sea anoxic brine lake.</title>
        <authorList>
            <person name="Antunes A."/>
            <person name="Alam I."/>
            <person name="El Dorry H."/>
            <person name="Siam R."/>
            <person name="Robertson A."/>
            <person name="Bajic V.B."/>
            <person name="Stingl U."/>
        </authorList>
    </citation>
    <scope>NUCLEOTIDE SEQUENCE [LARGE SCALE GENOMIC DNA]</scope>
    <source>
        <strain evidence="4 5">SSD-17B</strain>
    </source>
</reference>
<evidence type="ECO:0000313" key="5">
    <source>
        <dbReference type="Proteomes" id="UP000005707"/>
    </source>
</evidence>
<evidence type="ECO:0000256" key="1">
    <source>
        <dbReference type="SAM" id="MobiDB-lite"/>
    </source>
</evidence>
<dbReference type="EMBL" id="AFNU02000001">
    <property type="protein sequence ID" value="ERJ13649.1"/>
    <property type="molecule type" value="Genomic_DNA"/>
</dbReference>
<evidence type="ECO:0000259" key="3">
    <source>
        <dbReference type="Pfam" id="PF09992"/>
    </source>
</evidence>
<feature type="transmembrane region" description="Helical" evidence="2">
    <location>
        <begin position="463"/>
        <end position="483"/>
    </location>
</feature>
<protein>
    <submittedName>
        <fullName evidence="4">N-acetylglucosamine-1-phosphodiester alpha-N-acetylglucosaminidase-like exopolysaccharide bi protein</fullName>
    </submittedName>
</protein>
<name>U2FRR0_9MOLU</name>
<keyword evidence="2" id="KW-1133">Transmembrane helix</keyword>
<feature type="domain" description="Phosphodiester glycosidase" evidence="3">
    <location>
        <begin position="272"/>
        <end position="403"/>
    </location>
</feature>
<keyword evidence="2" id="KW-0812">Transmembrane</keyword>
<comment type="caution">
    <text evidence="4">The sequence shown here is derived from an EMBL/GenBank/DDBJ whole genome shotgun (WGS) entry which is preliminary data.</text>
</comment>
<dbReference type="PANTHER" id="PTHR40446:SF2">
    <property type="entry name" value="N-ACETYLGLUCOSAMINE-1-PHOSPHODIESTER ALPHA-N-ACETYLGLUCOSAMINIDASE"/>
    <property type="match status" value="1"/>
</dbReference>
<dbReference type="STRING" id="1033810.HLPCO_000315"/>
<dbReference type="InterPro" id="IPR018711">
    <property type="entry name" value="NAGPA"/>
</dbReference>
<dbReference type="PANTHER" id="PTHR40446">
    <property type="entry name" value="N-ACETYLGLUCOSAMINE-1-PHOSPHODIESTER ALPHA-N-ACETYLGLUCOSAMINIDASE"/>
    <property type="match status" value="1"/>
</dbReference>
<feature type="compositionally biased region" description="Acidic residues" evidence="1">
    <location>
        <begin position="426"/>
        <end position="455"/>
    </location>
</feature>
<dbReference type="Pfam" id="PF09992">
    <property type="entry name" value="NAGPA"/>
    <property type="match status" value="1"/>
</dbReference>
<evidence type="ECO:0000313" key="4">
    <source>
        <dbReference type="EMBL" id="ERJ13649.1"/>
    </source>
</evidence>
<evidence type="ECO:0000256" key="2">
    <source>
        <dbReference type="SAM" id="Phobius"/>
    </source>
</evidence>
<dbReference type="eggNOG" id="COG4632">
    <property type="taxonomic scope" value="Bacteria"/>
</dbReference>
<dbReference type="AlphaFoldDB" id="U2FRR0"/>
<reference evidence="4 5" key="2">
    <citation type="journal article" date="2013" name="PLoS ONE">
        <title>INDIGO - INtegrated Data Warehouse of MIcrobial GenOmes with Examples from the Red Sea Extremophiles.</title>
        <authorList>
            <person name="Alam I."/>
            <person name="Antunes A."/>
            <person name="Kamau A.A."/>
            <person name="Ba Alawi W."/>
            <person name="Kalkatawi M."/>
            <person name="Stingl U."/>
            <person name="Bajic V.B."/>
        </authorList>
    </citation>
    <scope>NUCLEOTIDE SEQUENCE [LARGE SCALE GENOMIC DNA]</scope>
    <source>
        <strain evidence="4 5">SSD-17B</strain>
    </source>
</reference>
<gene>
    <name evidence="4" type="ORF">HLPCO_000315</name>
</gene>